<dbReference type="InterPro" id="IPR003593">
    <property type="entry name" value="AAA+_ATPase"/>
</dbReference>
<dbReference type="PANTHER" id="PTHR30486:SF16">
    <property type="entry name" value="TWITCHING MOTILITY PROTEIN PILT"/>
    <property type="match status" value="1"/>
</dbReference>
<dbReference type="SUPFAM" id="SSF52540">
    <property type="entry name" value="P-loop containing nucleoside triphosphate hydrolases"/>
    <property type="match status" value="1"/>
</dbReference>
<reference evidence="3 4" key="1">
    <citation type="submission" date="2017-06" db="EMBL/GenBank/DDBJ databases">
        <title>Draft genome sequence of anaerobic fermentative bacterium Anaeromicrobium sediminis DY2726D isolated from West Pacific Ocean sediments.</title>
        <authorList>
            <person name="Zeng X."/>
        </authorList>
    </citation>
    <scope>NUCLEOTIDE SEQUENCE [LARGE SCALE GENOMIC DNA]</scope>
    <source>
        <strain evidence="3 4">DY2726D</strain>
    </source>
</reference>
<dbReference type="GO" id="GO:0016887">
    <property type="term" value="F:ATP hydrolysis activity"/>
    <property type="evidence" value="ECO:0007669"/>
    <property type="project" value="InterPro"/>
</dbReference>
<dbReference type="EMBL" id="NIBG01000014">
    <property type="protein sequence ID" value="PAB58513.1"/>
    <property type="molecule type" value="Genomic_DNA"/>
</dbReference>
<comment type="caution">
    <text evidence="3">The sequence shown here is derived from an EMBL/GenBank/DDBJ whole genome shotgun (WGS) entry which is preliminary data.</text>
</comment>
<evidence type="ECO:0000259" key="2">
    <source>
        <dbReference type="PROSITE" id="PS00662"/>
    </source>
</evidence>
<comment type="similarity">
    <text evidence="1">Belongs to the GSP E family.</text>
</comment>
<dbReference type="AlphaFoldDB" id="A0A267MI89"/>
<dbReference type="Gene3D" id="3.30.450.90">
    <property type="match status" value="1"/>
</dbReference>
<sequence length="351" mass="38510">MKILDILKKAVEVKASDIHITVAVPPVARINGNLERLSEESLLPEDTISLAEEILTESQKEELQKKGEIDFSFSHPGIGRFRANVYKQRGSCGIALRSVASSVPTIEKLGLPPVIRELAHKQRGLILVTGPTGSGKSTTLASIIDCINKERSCHILTLEDPIEYLHKHNKSIVNQREIGNDSQNFSNALRAALRQDPDVILVGEMRDLETISIAITAAETGHLVLSTLHTIGAAKTIDRIVDIFPPNQQQQVRVQLSSVLEGIVSQQLLEKSDGSGRVAALEIMTATTAIRNLIREGKTHQLQSSIQTGKKFGMRTMDNSLLELYNNLVIDKKAALNCAVDSDRLSTYMTI</sequence>
<dbReference type="InterPro" id="IPR050921">
    <property type="entry name" value="T4SS_GSP_E_ATPase"/>
</dbReference>
<name>A0A267MI89_9FIRM</name>
<evidence type="ECO:0000256" key="1">
    <source>
        <dbReference type="ARBA" id="ARBA00006611"/>
    </source>
</evidence>
<dbReference type="GO" id="GO:0005524">
    <property type="term" value="F:ATP binding"/>
    <property type="evidence" value="ECO:0007669"/>
    <property type="project" value="InterPro"/>
</dbReference>
<dbReference type="CDD" id="cd01131">
    <property type="entry name" value="PilT"/>
    <property type="match status" value="1"/>
</dbReference>
<accession>A0A267MI89</accession>
<dbReference type="NCBIfam" id="TIGR01420">
    <property type="entry name" value="pilT_fam"/>
    <property type="match status" value="1"/>
</dbReference>
<dbReference type="InterPro" id="IPR006321">
    <property type="entry name" value="PilT/PilU"/>
</dbReference>
<dbReference type="RefSeq" id="WP_095134455.1">
    <property type="nucleotide sequence ID" value="NZ_NIBG01000014.1"/>
</dbReference>
<organism evidence="3 4">
    <name type="scientific">Anaeromicrobium sediminis</name>
    <dbReference type="NCBI Taxonomy" id="1478221"/>
    <lineage>
        <taxon>Bacteria</taxon>
        <taxon>Bacillati</taxon>
        <taxon>Bacillota</taxon>
        <taxon>Clostridia</taxon>
        <taxon>Peptostreptococcales</taxon>
        <taxon>Thermotaleaceae</taxon>
        <taxon>Anaeromicrobium</taxon>
    </lineage>
</organism>
<dbReference type="Gene3D" id="3.40.50.300">
    <property type="entry name" value="P-loop containing nucleotide triphosphate hydrolases"/>
    <property type="match status" value="1"/>
</dbReference>
<keyword evidence="4" id="KW-1185">Reference proteome</keyword>
<dbReference type="Pfam" id="PF00437">
    <property type="entry name" value="T2SSE"/>
    <property type="match status" value="1"/>
</dbReference>
<protein>
    <submittedName>
        <fullName evidence="3">Type IV pili twitching motility protein PilT</fullName>
    </submittedName>
</protein>
<dbReference type="PANTHER" id="PTHR30486">
    <property type="entry name" value="TWITCHING MOTILITY PROTEIN PILT"/>
    <property type="match status" value="1"/>
</dbReference>
<feature type="domain" description="Bacterial type II secretion system protein E" evidence="2">
    <location>
        <begin position="193"/>
        <end position="207"/>
    </location>
</feature>
<proteinExistence type="inferred from homology"/>
<dbReference type="OrthoDB" id="9808272at2"/>
<gene>
    <name evidence="3" type="ORF">CCE28_14500</name>
</gene>
<dbReference type="InterPro" id="IPR027417">
    <property type="entry name" value="P-loop_NTPase"/>
</dbReference>
<evidence type="ECO:0000313" key="4">
    <source>
        <dbReference type="Proteomes" id="UP000216024"/>
    </source>
</evidence>
<dbReference type="SMART" id="SM00382">
    <property type="entry name" value="AAA"/>
    <property type="match status" value="1"/>
</dbReference>
<dbReference type="InterPro" id="IPR001482">
    <property type="entry name" value="T2SS/T4SS_dom"/>
</dbReference>
<dbReference type="PROSITE" id="PS00662">
    <property type="entry name" value="T2SP_E"/>
    <property type="match status" value="1"/>
</dbReference>
<evidence type="ECO:0000313" key="3">
    <source>
        <dbReference type="EMBL" id="PAB58513.1"/>
    </source>
</evidence>
<dbReference type="Proteomes" id="UP000216024">
    <property type="component" value="Unassembled WGS sequence"/>
</dbReference>